<organism evidence="2 3">
    <name type="scientific">Sphingomonas quercus</name>
    <dbReference type="NCBI Taxonomy" id="2842451"/>
    <lineage>
        <taxon>Bacteria</taxon>
        <taxon>Pseudomonadati</taxon>
        <taxon>Pseudomonadota</taxon>
        <taxon>Alphaproteobacteria</taxon>
        <taxon>Sphingomonadales</taxon>
        <taxon>Sphingomonadaceae</taxon>
        <taxon>Sphingomonas</taxon>
    </lineage>
</organism>
<dbReference type="PROSITE" id="PS50801">
    <property type="entry name" value="STAS"/>
    <property type="match status" value="1"/>
</dbReference>
<gene>
    <name evidence="2" type="ORF">KOF26_09235</name>
</gene>
<accession>A0ABS6BIB2</accession>
<dbReference type="EMBL" id="JAHKRT010000004">
    <property type="protein sequence ID" value="MBU3078048.1"/>
    <property type="molecule type" value="Genomic_DNA"/>
</dbReference>
<name>A0ABS6BIB2_9SPHN</name>
<proteinExistence type="predicted"/>
<dbReference type="Pfam" id="PF13466">
    <property type="entry name" value="STAS_2"/>
    <property type="match status" value="1"/>
</dbReference>
<protein>
    <submittedName>
        <fullName evidence="2">STAS domain-containing protein</fullName>
    </submittedName>
</protein>
<comment type="caution">
    <text evidence="2">The sequence shown here is derived from an EMBL/GenBank/DDBJ whole genome shotgun (WGS) entry which is preliminary data.</text>
</comment>
<dbReference type="RefSeq" id="WP_216323571.1">
    <property type="nucleotide sequence ID" value="NZ_JAHKRT010000004.1"/>
</dbReference>
<evidence type="ECO:0000259" key="1">
    <source>
        <dbReference type="PROSITE" id="PS50801"/>
    </source>
</evidence>
<dbReference type="InterPro" id="IPR002645">
    <property type="entry name" value="STAS_dom"/>
</dbReference>
<keyword evidence="3" id="KW-1185">Reference proteome</keyword>
<dbReference type="InterPro" id="IPR058548">
    <property type="entry name" value="MlaB-like_STAS"/>
</dbReference>
<sequence>MSSCVLDVPSSVTVRSVAEFGQQLATAIEGRSDVALNVDALQELDLSFVQIVLSARTHVEREGGVLRLARPANPAVAALLRRAGFLAAPDPADIEFWFHGELPQ</sequence>
<reference evidence="2 3" key="1">
    <citation type="submission" date="2021-06" db="EMBL/GenBank/DDBJ databases">
        <title>Sphingomonas sp. XMGL2, whole genome shotgun sequencing project.</title>
        <authorList>
            <person name="Zhao G."/>
            <person name="Shen L."/>
        </authorList>
    </citation>
    <scope>NUCLEOTIDE SEQUENCE [LARGE SCALE GENOMIC DNA]</scope>
    <source>
        <strain evidence="2 3">XMGL2</strain>
    </source>
</reference>
<evidence type="ECO:0000313" key="2">
    <source>
        <dbReference type="EMBL" id="MBU3078048.1"/>
    </source>
</evidence>
<dbReference type="Proteomes" id="UP000776276">
    <property type="component" value="Unassembled WGS sequence"/>
</dbReference>
<feature type="domain" description="STAS" evidence="1">
    <location>
        <begin position="1"/>
        <end position="104"/>
    </location>
</feature>
<evidence type="ECO:0000313" key="3">
    <source>
        <dbReference type="Proteomes" id="UP000776276"/>
    </source>
</evidence>